<keyword evidence="2" id="KW-1185">Reference proteome</keyword>
<name>A0A9D4E3Q9_DREPO</name>
<dbReference type="EMBL" id="JAIWYP010000009">
    <property type="protein sequence ID" value="KAH3771851.1"/>
    <property type="molecule type" value="Genomic_DNA"/>
</dbReference>
<gene>
    <name evidence="1" type="ORF">DPMN_173180</name>
</gene>
<comment type="caution">
    <text evidence="1">The sequence shown here is derived from an EMBL/GenBank/DDBJ whole genome shotgun (WGS) entry which is preliminary data.</text>
</comment>
<organism evidence="1 2">
    <name type="scientific">Dreissena polymorpha</name>
    <name type="common">Zebra mussel</name>
    <name type="synonym">Mytilus polymorpha</name>
    <dbReference type="NCBI Taxonomy" id="45954"/>
    <lineage>
        <taxon>Eukaryota</taxon>
        <taxon>Metazoa</taxon>
        <taxon>Spiralia</taxon>
        <taxon>Lophotrochozoa</taxon>
        <taxon>Mollusca</taxon>
        <taxon>Bivalvia</taxon>
        <taxon>Autobranchia</taxon>
        <taxon>Heteroconchia</taxon>
        <taxon>Euheterodonta</taxon>
        <taxon>Imparidentia</taxon>
        <taxon>Neoheterodontei</taxon>
        <taxon>Myida</taxon>
        <taxon>Dreissenoidea</taxon>
        <taxon>Dreissenidae</taxon>
        <taxon>Dreissena</taxon>
    </lineage>
</organism>
<reference evidence="1" key="1">
    <citation type="journal article" date="2019" name="bioRxiv">
        <title>The Genome of the Zebra Mussel, Dreissena polymorpha: A Resource for Invasive Species Research.</title>
        <authorList>
            <person name="McCartney M.A."/>
            <person name="Auch B."/>
            <person name="Kono T."/>
            <person name="Mallez S."/>
            <person name="Zhang Y."/>
            <person name="Obille A."/>
            <person name="Becker A."/>
            <person name="Abrahante J.E."/>
            <person name="Garbe J."/>
            <person name="Badalamenti J.P."/>
            <person name="Herman A."/>
            <person name="Mangelson H."/>
            <person name="Liachko I."/>
            <person name="Sullivan S."/>
            <person name="Sone E.D."/>
            <person name="Koren S."/>
            <person name="Silverstein K.A.T."/>
            <person name="Beckman K.B."/>
            <person name="Gohl D.M."/>
        </authorList>
    </citation>
    <scope>NUCLEOTIDE SEQUENCE</scope>
    <source>
        <strain evidence="1">Duluth1</strain>
        <tissue evidence="1">Whole animal</tissue>
    </source>
</reference>
<sequence>MRLHVYQHKEGTTLSKHIHCHEAAYLTPRVREQHYHSTYTLMRLPVDHHV</sequence>
<proteinExistence type="predicted"/>
<reference evidence="1" key="2">
    <citation type="submission" date="2020-11" db="EMBL/GenBank/DDBJ databases">
        <authorList>
            <person name="McCartney M.A."/>
            <person name="Auch B."/>
            <person name="Kono T."/>
            <person name="Mallez S."/>
            <person name="Becker A."/>
            <person name="Gohl D.M."/>
            <person name="Silverstein K.A.T."/>
            <person name="Koren S."/>
            <person name="Bechman K.B."/>
            <person name="Herman A."/>
            <person name="Abrahante J.E."/>
            <person name="Garbe J."/>
        </authorList>
    </citation>
    <scope>NUCLEOTIDE SEQUENCE</scope>
    <source>
        <strain evidence="1">Duluth1</strain>
        <tissue evidence="1">Whole animal</tissue>
    </source>
</reference>
<evidence type="ECO:0000313" key="2">
    <source>
        <dbReference type="Proteomes" id="UP000828390"/>
    </source>
</evidence>
<dbReference type="AlphaFoldDB" id="A0A9D4E3Q9"/>
<accession>A0A9D4E3Q9</accession>
<protein>
    <submittedName>
        <fullName evidence="1">Uncharacterized protein</fullName>
    </submittedName>
</protein>
<evidence type="ECO:0000313" key="1">
    <source>
        <dbReference type="EMBL" id="KAH3771851.1"/>
    </source>
</evidence>
<dbReference type="Proteomes" id="UP000828390">
    <property type="component" value="Unassembled WGS sequence"/>
</dbReference>